<evidence type="ECO:0000313" key="1">
    <source>
        <dbReference type="EMBL" id="EYB66428.1"/>
    </source>
</evidence>
<keyword evidence="2" id="KW-1185">Reference proteome</keyword>
<evidence type="ECO:0000313" key="2">
    <source>
        <dbReference type="Proteomes" id="UP000020492"/>
    </source>
</evidence>
<dbReference type="EMBL" id="JHAC01000093">
    <property type="protein sequence ID" value="EYB66428.1"/>
    <property type="molecule type" value="Genomic_DNA"/>
</dbReference>
<dbReference type="PATRIC" id="fig|1476583.3.peg.3670"/>
<comment type="caution">
    <text evidence="1">The sequence shown here is derived from an EMBL/GenBank/DDBJ whole genome shotgun (WGS) entry which is preliminary data.</text>
</comment>
<proteinExistence type="predicted"/>
<dbReference type="STRING" id="1476583.DEIPH_ctg139orf0159"/>
<dbReference type="Proteomes" id="UP000020492">
    <property type="component" value="Unassembled WGS sequence"/>
</dbReference>
<dbReference type="AlphaFoldDB" id="A0A016QK41"/>
<accession>A0A016QK41</accession>
<sequence length="47" mass="5460">MERFLRSGLTHAESAETREAWQEVLDWVEGRRVLLETAAAIKKRMTS</sequence>
<name>A0A016QK41_9DEIO</name>
<gene>
    <name evidence="1" type="ORF">DEIPH_ctg139orf0159</name>
</gene>
<organism evidence="1 2">
    <name type="scientific">Deinococcus phoenicis</name>
    <dbReference type="NCBI Taxonomy" id="1476583"/>
    <lineage>
        <taxon>Bacteria</taxon>
        <taxon>Thermotogati</taxon>
        <taxon>Deinococcota</taxon>
        <taxon>Deinococci</taxon>
        <taxon>Deinococcales</taxon>
        <taxon>Deinococcaceae</taxon>
        <taxon>Deinococcus</taxon>
    </lineage>
</organism>
<protein>
    <submittedName>
        <fullName evidence="1">Uncharacterized protein</fullName>
    </submittedName>
</protein>
<reference evidence="1 2" key="1">
    <citation type="submission" date="2014-03" db="EMBL/GenBank/DDBJ databases">
        <title>Draft genome sequence of Deinococcus phoenicis 1P10ME.</title>
        <authorList>
            <person name="Stepanov V.G."/>
            <person name="Vaishampayan P."/>
            <person name="Venkateswaran K."/>
            <person name="Fox G.E."/>
        </authorList>
    </citation>
    <scope>NUCLEOTIDE SEQUENCE [LARGE SCALE GENOMIC DNA]</scope>
    <source>
        <strain evidence="1 2">1P10ME</strain>
    </source>
</reference>